<feature type="domain" description="Sushi" evidence="8">
    <location>
        <begin position="387"/>
        <end position="445"/>
    </location>
</feature>
<evidence type="ECO:0000313" key="10">
    <source>
        <dbReference type="Proteomes" id="UP001054837"/>
    </source>
</evidence>
<dbReference type="InterPro" id="IPR035976">
    <property type="entry name" value="Sushi/SCR/CCP_sf"/>
</dbReference>
<sequence length="631" mass="70600">MYFSALDISLVASCDSKDIDPSEGTILSDDGKTRYLNGEYLTVRCREGLTPSESKARCSRGEWVISGKLCVESSCNVVKIDRGAFTQQVQNSKWNMFSGTKRWTEYEKVTVGSTKSPGSSLYVSCNEGYTFQGKGSNDVEVKCRSGKFYPNPVCLITGVPYEDEEDSKQDVSSFVNQGSDRRNPPENKAVDRAISIVHEENSNRQPSVDDAVPPPACTCTYIGLDDDVIAYYGTNVLEYGQEVKKNEKVNFQCRDIGYYRLNGRKEITCEDCRPWHSAEYPSCVAPTTGDVIIRFPNDLRYLPGNTLAIQKGATITITCLVNGFTELPRWAVPNPRIVSVRDILLSGYRGRVLYISNISEQHNGQYECYRYINRKKVFNIQVKVPTTNCSKFDEREFQIHYDKLQAVNSSASFSCKDKNKKVVGPNVLTCLINGRWSGNPPRCQTMCPHLNESEGMHISYTDNFNEGSIASFHCVFPRERTGISRTTCRNGEWVDPMPTCTLLSCSLDSLFRIVPENVVPVMDNVTSDTLPFNYTLQLTCDGGLRISGIETATCGSEGWQISRVQCVAGCPNPLKTKDPELLVEPHKDFYRFGESVTLACNPGYVLSSEVVRLMCLGSTWSETQLPHCQEE</sequence>
<keyword evidence="2 5" id="KW-0768">Sushi</keyword>
<dbReference type="InterPro" id="IPR013783">
    <property type="entry name" value="Ig-like_fold"/>
</dbReference>
<proteinExistence type="predicted"/>
<comment type="subcellular location">
    <subcellularLocation>
        <location evidence="1">Virion</location>
    </subcellularLocation>
</comment>
<dbReference type="InterPro" id="IPR036179">
    <property type="entry name" value="Ig-like_dom_sf"/>
</dbReference>
<evidence type="ECO:0000256" key="5">
    <source>
        <dbReference type="PROSITE-ProRule" id="PRU00302"/>
    </source>
</evidence>
<dbReference type="SUPFAM" id="SSF48726">
    <property type="entry name" value="Immunoglobulin"/>
    <property type="match status" value="1"/>
</dbReference>
<evidence type="ECO:0000256" key="4">
    <source>
        <dbReference type="ARBA" id="ARBA00023157"/>
    </source>
</evidence>
<organism evidence="9 10">
    <name type="scientific">Caerostris darwini</name>
    <dbReference type="NCBI Taxonomy" id="1538125"/>
    <lineage>
        <taxon>Eukaryota</taxon>
        <taxon>Metazoa</taxon>
        <taxon>Ecdysozoa</taxon>
        <taxon>Arthropoda</taxon>
        <taxon>Chelicerata</taxon>
        <taxon>Arachnida</taxon>
        <taxon>Araneae</taxon>
        <taxon>Araneomorphae</taxon>
        <taxon>Entelegynae</taxon>
        <taxon>Araneoidea</taxon>
        <taxon>Araneidae</taxon>
        <taxon>Caerostris</taxon>
    </lineage>
</organism>
<name>A0AAV4SW90_9ARAC</name>
<keyword evidence="3" id="KW-0732">Signal</keyword>
<dbReference type="SMART" id="SM00032">
    <property type="entry name" value="CCP"/>
    <property type="match status" value="7"/>
</dbReference>
<dbReference type="InterPro" id="IPR000436">
    <property type="entry name" value="Sushi_SCR_CCP_dom"/>
</dbReference>
<comment type="caution">
    <text evidence="5">Lacks conserved residue(s) required for the propagation of feature annotation.</text>
</comment>
<feature type="domain" description="Sushi" evidence="8">
    <location>
        <begin position="568"/>
        <end position="630"/>
    </location>
</feature>
<dbReference type="InterPro" id="IPR051503">
    <property type="entry name" value="ComplSys_Reg/VirEntry_Med"/>
</dbReference>
<accession>A0AAV4SW90</accession>
<feature type="domain" description="Sushi" evidence="8">
    <location>
        <begin position="12"/>
        <end position="72"/>
    </location>
</feature>
<evidence type="ECO:0000259" key="8">
    <source>
        <dbReference type="PROSITE" id="PS50923"/>
    </source>
</evidence>
<dbReference type="Gene3D" id="2.60.40.10">
    <property type="entry name" value="Immunoglobulins"/>
    <property type="match status" value="1"/>
</dbReference>
<dbReference type="SMART" id="SM00409">
    <property type="entry name" value="IG"/>
    <property type="match status" value="1"/>
</dbReference>
<dbReference type="PANTHER" id="PTHR45785:SF2">
    <property type="entry name" value="COMPLEMENT FACTOR H-RELATED"/>
    <property type="match status" value="1"/>
</dbReference>
<dbReference type="Pfam" id="PF00084">
    <property type="entry name" value="Sushi"/>
    <property type="match status" value="2"/>
</dbReference>
<dbReference type="EMBL" id="BPLQ01008460">
    <property type="protein sequence ID" value="GIY37531.1"/>
    <property type="molecule type" value="Genomic_DNA"/>
</dbReference>
<evidence type="ECO:0000259" key="7">
    <source>
        <dbReference type="PROSITE" id="PS50835"/>
    </source>
</evidence>
<feature type="domain" description="Ig-like" evidence="7">
    <location>
        <begin position="296"/>
        <end position="368"/>
    </location>
</feature>
<feature type="domain" description="Sushi" evidence="8">
    <location>
        <begin position="217"/>
        <end position="285"/>
    </location>
</feature>
<dbReference type="AlphaFoldDB" id="A0AAV4SW90"/>
<evidence type="ECO:0000256" key="6">
    <source>
        <dbReference type="SAM" id="MobiDB-lite"/>
    </source>
</evidence>
<dbReference type="PROSITE" id="PS50923">
    <property type="entry name" value="SUSHI"/>
    <property type="match status" value="4"/>
</dbReference>
<feature type="region of interest" description="Disordered" evidence="6">
    <location>
        <begin position="165"/>
        <end position="188"/>
    </location>
</feature>
<reference evidence="9 10" key="1">
    <citation type="submission" date="2021-06" db="EMBL/GenBank/DDBJ databases">
        <title>Caerostris darwini draft genome.</title>
        <authorList>
            <person name="Kono N."/>
            <person name="Arakawa K."/>
        </authorList>
    </citation>
    <scope>NUCLEOTIDE SEQUENCE [LARGE SCALE GENOMIC DNA]</scope>
</reference>
<gene>
    <name evidence="9" type="primary">lev-9_3</name>
    <name evidence="9" type="ORF">CDAR_190091</name>
</gene>
<evidence type="ECO:0000313" key="9">
    <source>
        <dbReference type="EMBL" id="GIY37531.1"/>
    </source>
</evidence>
<dbReference type="Gene3D" id="2.10.70.10">
    <property type="entry name" value="Complement Module, domain 1"/>
    <property type="match status" value="3"/>
</dbReference>
<keyword evidence="10" id="KW-1185">Reference proteome</keyword>
<keyword evidence="4" id="KW-1015">Disulfide bond</keyword>
<dbReference type="CDD" id="cd00033">
    <property type="entry name" value="CCP"/>
    <property type="match status" value="3"/>
</dbReference>
<evidence type="ECO:0000256" key="2">
    <source>
        <dbReference type="ARBA" id="ARBA00022659"/>
    </source>
</evidence>
<dbReference type="SUPFAM" id="SSF57535">
    <property type="entry name" value="Complement control module/SCR domain"/>
    <property type="match status" value="3"/>
</dbReference>
<dbReference type="PROSITE" id="PS50835">
    <property type="entry name" value="IG_LIKE"/>
    <property type="match status" value="1"/>
</dbReference>
<comment type="caution">
    <text evidence="9">The sequence shown here is derived from an EMBL/GenBank/DDBJ whole genome shotgun (WGS) entry which is preliminary data.</text>
</comment>
<dbReference type="InterPro" id="IPR003599">
    <property type="entry name" value="Ig_sub"/>
</dbReference>
<protein>
    <submittedName>
        <fullName evidence="9">Protein lev-9</fullName>
    </submittedName>
</protein>
<dbReference type="Proteomes" id="UP001054837">
    <property type="component" value="Unassembled WGS sequence"/>
</dbReference>
<dbReference type="InterPro" id="IPR007110">
    <property type="entry name" value="Ig-like_dom"/>
</dbReference>
<evidence type="ECO:0000256" key="1">
    <source>
        <dbReference type="ARBA" id="ARBA00004328"/>
    </source>
</evidence>
<feature type="compositionally biased region" description="Basic and acidic residues" evidence="6">
    <location>
        <begin position="179"/>
        <end position="188"/>
    </location>
</feature>
<dbReference type="PANTHER" id="PTHR45785">
    <property type="entry name" value="COMPLEMENT FACTOR H-RELATED"/>
    <property type="match status" value="1"/>
</dbReference>
<evidence type="ECO:0000256" key="3">
    <source>
        <dbReference type="ARBA" id="ARBA00022729"/>
    </source>
</evidence>